<proteinExistence type="predicted"/>
<accession>A0ABZ2VVP2</accession>
<keyword evidence="1" id="KW-0805">Transcription regulation</keyword>
<gene>
    <name evidence="5" type="ORF">AABL52_12240</name>
</gene>
<organism evidence="5 6">
    <name type="scientific">Bacillus paramobilis</name>
    <dbReference type="NCBI Taxonomy" id="2817477"/>
    <lineage>
        <taxon>Bacteria</taxon>
        <taxon>Bacillati</taxon>
        <taxon>Bacillota</taxon>
        <taxon>Bacilli</taxon>
        <taxon>Bacillales</taxon>
        <taxon>Bacillaceae</taxon>
        <taxon>Bacillus</taxon>
        <taxon>Bacillus cereus group</taxon>
    </lineage>
</organism>
<evidence type="ECO:0000313" key="5">
    <source>
        <dbReference type="EMBL" id="WZF33077.1"/>
    </source>
</evidence>
<dbReference type="SUPFAM" id="SSF46785">
    <property type="entry name" value="Winged helix' DNA-binding domain"/>
    <property type="match status" value="1"/>
</dbReference>
<dbReference type="EMBL" id="CP151108">
    <property type="protein sequence ID" value="WZF33077.1"/>
    <property type="molecule type" value="Genomic_DNA"/>
</dbReference>
<name>A0ABZ2VVP2_9BACI</name>
<dbReference type="Gene3D" id="1.10.10.10">
    <property type="entry name" value="Winged helix-like DNA-binding domain superfamily/Winged helix DNA-binding domain"/>
    <property type="match status" value="1"/>
</dbReference>
<protein>
    <submittedName>
        <fullName evidence="5">GntR family transcriptional regulator</fullName>
    </submittedName>
</protein>
<evidence type="ECO:0000256" key="2">
    <source>
        <dbReference type="ARBA" id="ARBA00023125"/>
    </source>
</evidence>
<evidence type="ECO:0000256" key="1">
    <source>
        <dbReference type="ARBA" id="ARBA00023015"/>
    </source>
</evidence>
<evidence type="ECO:0000256" key="3">
    <source>
        <dbReference type="ARBA" id="ARBA00023163"/>
    </source>
</evidence>
<sequence>MQIVITNTSKEPIYEQIGVQIKKLILLGDLKQGDALPSMRQLAKDLRVSIITTKRAYEELEKDGFIYSIVGRGSFVAEQNIETMKEKKLKTVEKKLCEAIQNAKQMDVSLNDLKEMLTILYEEENSWKT</sequence>
<keyword evidence="6" id="KW-1185">Reference proteome</keyword>
<evidence type="ECO:0000259" key="4">
    <source>
        <dbReference type="PROSITE" id="PS50949"/>
    </source>
</evidence>
<dbReference type="Proteomes" id="UP001485505">
    <property type="component" value="Chromosome"/>
</dbReference>
<reference evidence="5 6" key="1">
    <citation type="submission" date="2024-04" db="EMBL/GenBank/DDBJ databases">
        <title>Complete genome sequence of Bacillus mobilis strains derived from soil.</title>
        <authorList>
            <person name="Jung H."/>
            <person name="Choi S."/>
            <person name="Kim Y."/>
            <person name="Han J.A."/>
            <person name="Kim E.Y."/>
            <person name="Lee H.-S."/>
        </authorList>
    </citation>
    <scope>NUCLEOTIDE SEQUENCE [LARGE SCALE GENOMIC DNA]</scope>
    <source>
        <strain evidence="5 6">IMGN7</strain>
    </source>
</reference>
<dbReference type="InterPro" id="IPR036388">
    <property type="entry name" value="WH-like_DNA-bd_sf"/>
</dbReference>
<keyword evidence="3" id="KW-0804">Transcription</keyword>
<dbReference type="PANTHER" id="PTHR38445">
    <property type="entry name" value="HTH-TYPE TRANSCRIPTIONAL REPRESSOR YTRA"/>
    <property type="match status" value="1"/>
</dbReference>
<dbReference type="SMART" id="SM00345">
    <property type="entry name" value="HTH_GNTR"/>
    <property type="match status" value="1"/>
</dbReference>
<dbReference type="Pfam" id="PF00392">
    <property type="entry name" value="GntR"/>
    <property type="match status" value="1"/>
</dbReference>
<feature type="domain" description="HTH gntR-type" evidence="4">
    <location>
        <begin position="11"/>
        <end position="79"/>
    </location>
</feature>
<dbReference type="RefSeq" id="WP_341519523.1">
    <property type="nucleotide sequence ID" value="NZ_CP151108.1"/>
</dbReference>
<dbReference type="CDD" id="cd07377">
    <property type="entry name" value="WHTH_GntR"/>
    <property type="match status" value="1"/>
</dbReference>
<keyword evidence="2" id="KW-0238">DNA-binding</keyword>
<dbReference type="PANTHER" id="PTHR38445:SF7">
    <property type="entry name" value="GNTR-FAMILY TRANSCRIPTIONAL REGULATOR"/>
    <property type="match status" value="1"/>
</dbReference>
<evidence type="ECO:0000313" key="6">
    <source>
        <dbReference type="Proteomes" id="UP001485505"/>
    </source>
</evidence>
<dbReference type="PROSITE" id="PS50949">
    <property type="entry name" value="HTH_GNTR"/>
    <property type="match status" value="1"/>
</dbReference>
<dbReference type="InterPro" id="IPR000524">
    <property type="entry name" value="Tscrpt_reg_HTH_GntR"/>
</dbReference>
<dbReference type="InterPro" id="IPR036390">
    <property type="entry name" value="WH_DNA-bd_sf"/>
</dbReference>